<dbReference type="EMBL" id="CAMXCT010001626">
    <property type="protein sequence ID" value="CAI3991746.1"/>
    <property type="molecule type" value="Genomic_DNA"/>
</dbReference>
<evidence type="ECO:0000256" key="7">
    <source>
        <dbReference type="ARBA" id="ARBA00022781"/>
    </source>
</evidence>
<dbReference type="InterPro" id="IPR000253">
    <property type="entry name" value="FHA_dom"/>
</dbReference>
<evidence type="ECO:0000313" key="18">
    <source>
        <dbReference type="Proteomes" id="UP001152797"/>
    </source>
</evidence>
<feature type="transmembrane region" description="Helical" evidence="14">
    <location>
        <begin position="476"/>
        <end position="497"/>
    </location>
</feature>
<dbReference type="PANTHER" id="PTHR42823:SF3">
    <property type="entry name" value="ATP SYNTHASE SUBUNIT A, CHLOROPLASTIC"/>
    <property type="match status" value="1"/>
</dbReference>
<feature type="transmembrane region" description="Helical" evidence="14">
    <location>
        <begin position="293"/>
        <end position="317"/>
    </location>
</feature>
<evidence type="ECO:0000256" key="14">
    <source>
        <dbReference type="SAM" id="Phobius"/>
    </source>
</evidence>
<keyword evidence="9" id="KW-0406">Ion transport</keyword>
<dbReference type="PROSITE" id="PS00449">
    <property type="entry name" value="ATPASE_A"/>
    <property type="match status" value="3"/>
</dbReference>
<dbReference type="Gene3D" id="1.20.120.220">
    <property type="entry name" value="ATP synthase, F0 complex, subunit A"/>
    <property type="match status" value="3"/>
</dbReference>
<feature type="transmembrane region" description="Helical" evidence="14">
    <location>
        <begin position="600"/>
        <end position="622"/>
    </location>
</feature>
<keyword evidence="11" id="KW-0066">ATP synthesis</keyword>
<keyword evidence="6 14" id="KW-0812">Transmembrane</keyword>
<feature type="region of interest" description="Disordered" evidence="13">
    <location>
        <begin position="1105"/>
        <end position="1124"/>
    </location>
</feature>
<dbReference type="SUPFAM" id="SSF49879">
    <property type="entry name" value="SMAD/FHA domain"/>
    <property type="match status" value="1"/>
</dbReference>
<keyword evidence="5" id="KW-0138">CF(0)</keyword>
<dbReference type="CDD" id="cd00060">
    <property type="entry name" value="FHA"/>
    <property type="match status" value="1"/>
</dbReference>
<feature type="region of interest" description="Disordered" evidence="13">
    <location>
        <begin position="1472"/>
        <end position="1507"/>
    </location>
</feature>
<comment type="similarity">
    <text evidence="3">Belongs to the ATPase A chain family.</text>
</comment>
<evidence type="ECO:0000256" key="10">
    <source>
        <dbReference type="ARBA" id="ARBA00023136"/>
    </source>
</evidence>
<evidence type="ECO:0000256" key="9">
    <source>
        <dbReference type="ARBA" id="ARBA00023065"/>
    </source>
</evidence>
<feature type="region of interest" description="Disordered" evidence="13">
    <location>
        <begin position="831"/>
        <end position="852"/>
    </location>
</feature>
<dbReference type="OrthoDB" id="2303at2759"/>
<feature type="domain" description="FHA" evidence="15">
    <location>
        <begin position="1008"/>
        <end position="1062"/>
    </location>
</feature>
<evidence type="ECO:0000256" key="1">
    <source>
        <dbReference type="ARBA" id="ARBA00004141"/>
    </source>
</evidence>
<dbReference type="CDD" id="cd00310">
    <property type="entry name" value="ATP-synt_Fo_a_6"/>
    <property type="match status" value="3"/>
</dbReference>
<evidence type="ECO:0000256" key="6">
    <source>
        <dbReference type="ARBA" id="ARBA00022692"/>
    </source>
</evidence>
<dbReference type="PRINTS" id="PR00123">
    <property type="entry name" value="ATPASEA"/>
</dbReference>
<feature type="transmembrane region" description="Helical" evidence="14">
    <location>
        <begin position="61"/>
        <end position="82"/>
    </location>
</feature>
<evidence type="ECO:0000256" key="13">
    <source>
        <dbReference type="SAM" id="MobiDB-lite"/>
    </source>
</evidence>
<dbReference type="InterPro" id="IPR035908">
    <property type="entry name" value="F0_ATP_A_sf"/>
</dbReference>
<dbReference type="HAMAP" id="MF_01393">
    <property type="entry name" value="ATP_synth_a_bact"/>
    <property type="match status" value="2"/>
</dbReference>
<feature type="transmembrane region" description="Helical" evidence="14">
    <location>
        <begin position="634"/>
        <end position="653"/>
    </location>
</feature>
<keyword evidence="18" id="KW-1185">Reference proteome</keyword>
<dbReference type="EMBL" id="CAMXCT030001626">
    <property type="protein sequence ID" value="CAL4779058.1"/>
    <property type="molecule type" value="Genomic_DNA"/>
</dbReference>
<feature type="transmembrane region" description="Helical" evidence="14">
    <location>
        <begin position="701"/>
        <end position="724"/>
    </location>
</feature>
<dbReference type="InterPro" id="IPR008984">
    <property type="entry name" value="SMAD_FHA_dom_sf"/>
</dbReference>
<evidence type="ECO:0000256" key="8">
    <source>
        <dbReference type="ARBA" id="ARBA00022989"/>
    </source>
</evidence>
<feature type="compositionally biased region" description="Basic and acidic residues" evidence="13">
    <location>
        <begin position="831"/>
        <end position="841"/>
    </location>
</feature>
<keyword evidence="7" id="KW-0375">Hydrogen ion transport</keyword>
<organism evidence="16">
    <name type="scientific">Cladocopium goreaui</name>
    <dbReference type="NCBI Taxonomy" id="2562237"/>
    <lineage>
        <taxon>Eukaryota</taxon>
        <taxon>Sar</taxon>
        <taxon>Alveolata</taxon>
        <taxon>Dinophyceae</taxon>
        <taxon>Suessiales</taxon>
        <taxon>Symbiodiniaceae</taxon>
        <taxon>Cladocopium</taxon>
    </lineage>
</organism>
<evidence type="ECO:0000256" key="4">
    <source>
        <dbReference type="ARBA" id="ARBA00022448"/>
    </source>
</evidence>
<evidence type="ECO:0000256" key="11">
    <source>
        <dbReference type="ARBA" id="ARBA00023310"/>
    </source>
</evidence>
<evidence type="ECO:0000256" key="5">
    <source>
        <dbReference type="ARBA" id="ARBA00022547"/>
    </source>
</evidence>
<name>A0A9P1FXG4_9DINO</name>
<dbReference type="SUPFAM" id="SSF81336">
    <property type="entry name" value="F1F0 ATP synthase subunit A"/>
    <property type="match status" value="3"/>
</dbReference>
<dbReference type="Gene3D" id="2.60.200.20">
    <property type="match status" value="1"/>
</dbReference>
<feature type="transmembrane region" description="Helical" evidence="14">
    <location>
        <begin position="188"/>
        <end position="209"/>
    </location>
</feature>
<comment type="subcellular location">
    <subcellularLocation>
        <location evidence="1">Membrane</location>
        <topology evidence="1">Multi-pass membrane protein</topology>
    </subcellularLocation>
    <subcellularLocation>
        <location evidence="2">Plastid</location>
    </subcellularLocation>
</comment>
<dbReference type="InterPro" id="IPR000568">
    <property type="entry name" value="ATP_synth_F0_asu"/>
</dbReference>
<evidence type="ECO:0000259" key="15">
    <source>
        <dbReference type="PROSITE" id="PS50006"/>
    </source>
</evidence>
<dbReference type="EMBL" id="CAMXCT020001626">
    <property type="protein sequence ID" value="CAL1145121.1"/>
    <property type="molecule type" value="Genomic_DNA"/>
</dbReference>
<dbReference type="FunFam" id="1.20.120.220:FF:000001">
    <property type="entry name" value="ATP synthase subunit a, chloroplastic"/>
    <property type="match status" value="2"/>
</dbReference>
<dbReference type="NCBIfam" id="TIGR01131">
    <property type="entry name" value="ATP_synt_6_or_A"/>
    <property type="match status" value="1"/>
</dbReference>
<evidence type="ECO:0000313" key="17">
    <source>
        <dbReference type="EMBL" id="CAL1145121.1"/>
    </source>
</evidence>
<evidence type="ECO:0000256" key="12">
    <source>
        <dbReference type="ARBA" id="ARBA00074744"/>
    </source>
</evidence>
<protein>
    <recommendedName>
        <fullName evidence="12">ATP synthase subunit a, chloroplastic</fullName>
    </recommendedName>
</protein>
<dbReference type="InterPro" id="IPR045082">
    <property type="entry name" value="ATP_syn_F0_a_bact/chloroplast"/>
</dbReference>
<dbReference type="Pfam" id="PF00498">
    <property type="entry name" value="FHA"/>
    <property type="match status" value="1"/>
</dbReference>
<proteinExistence type="inferred from homology"/>
<dbReference type="PANTHER" id="PTHR42823">
    <property type="entry name" value="ATP SYNTHASE SUBUNIT A, CHLOROPLASTIC"/>
    <property type="match status" value="1"/>
</dbReference>
<keyword evidence="10 14" id="KW-0472">Membrane</keyword>
<feature type="transmembrane region" description="Helical" evidence="14">
    <location>
        <begin position="349"/>
        <end position="370"/>
    </location>
</feature>
<dbReference type="Pfam" id="PF00119">
    <property type="entry name" value="ATP-synt_A"/>
    <property type="match status" value="3"/>
</dbReference>
<gene>
    <name evidence="16" type="ORF">C1SCF055_LOCUS18627</name>
</gene>
<dbReference type="SMART" id="SM00240">
    <property type="entry name" value="FHA"/>
    <property type="match status" value="1"/>
</dbReference>
<keyword evidence="8 14" id="KW-1133">Transmembrane helix</keyword>
<evidence type="ECO:0000313" key="16">
    <source>
        <dbReference type="EMBL" id="CAI3991746.1"/>
    </source>
</evidence>
<dbReference type="Proteomes" id="UP001152797">
    <property type="component" value="Unassembled WGS sequence"/>
</dbReference>
<feature type="compositionally biased region" description="Basic and acidic residues" evidence="13">
    <location>
        <begin position="1472"/>
        <end position="1483"/>
    </location>
</feature>
<reference evidence="16" key="1">
    <citation type="submission" date="2022-10" db="EMBL/GenBank/DDBJ databases">
        <authorList>
            <person name="Chen Y."/>
            <person name="Dougan E. K."/>
            <person name="Chan C."/>
            <person name="Rhodes N."/>
            <person name="Thang M."/>
        </authorList>
    </citation>
    <scope>NUCLEOTIDE SEQUENCE</scope>
</reference>
<reference evidence="17" key="2">
    <citation type="submission" date="2024-04" db="EMBL/GenBank/DDBJ databases">
        <authorList>
            <person name="Chen Y."/>
            <person name="Shah S."/>
            <person name="Dougan E. K."/>
            <person name="Thang M."/>
            <person name="Chan C."/>
        </authorList>
    </citation>
    <scope>NUCLEOTIDE SEQUENCE [LARGE SCALE GENOMIC DNA]</scope>
</reference>
<dbReference type="GO" id="GO:0009536">
    <property type="term" value="C:plastid"/>
    <property type="evidence" value="ECO:0007669"/>
    <property type="project" value="UniProtKB-SubCell"/>
</dbReference>
<dbReference type="GO" id="GO:0045259">
    <property type="term" value="C:proton-transporting ATP synthase complex"/>
    <property type="evidence" value="ECO:0007669"/>
    <property type="project" value="UniProtKB-KW"/>
</dbReference>
<comment type="caution">
    <text evidence="16">The sequence shown here is derived from an EMBL/GenBank/DDBJ whole genome shotgun (WGS) entry which is preliminary data.</text>
</comment>
<dbReference type="InterPro" id="IPR023011">
    <property type="entry name" value="ATP_synth_F0_asu_AS"/>
</dbReference>
<keyword evidence="4" id="KW-0813">Transport</keyword>
<feature type="transmembrane region" description="Helical" evidence="14">
    <location>
        <begin position="736"/>
        <end position="760"/>
    </location>
</feature>
<dbReference type="PROSITE" id="PS50006">
    <property type="entry name" value="FHA_DOMAIN"/>
    <property type="match status" value="1"/>
</dbReference>
<dbReference type="GO" id="GO:0015078">
    <property type="term" value="F:proton transmembrane transporter activity"/>
    <property type="evidence" value="ECO:0007669"/>
    <property type="project" value="InterPro"/>
</dbReference>
<evidence type="ECO:0000256" key="2">
    <source>
        <dbReference type="ARBA" id="ARBA00004474"/>
    </source>
</evidence>
<evidence type="ECO:0000256" key="3">
    <source>
        <dbReference type="ARBA" id="ARBA00006810"/>
    </source>
</evidence>
<feature type="transmembrane region" description="Helical" evidence="14">
    <location>
        <begin position="572"/>
        <end position="594"/>
    </location>
</feature>
<sequence length="1507" mass="163902">MLHIAWLDSIASLKLRFIVCEPSCHSSPKCSELSASRSFKVLVDLVASFEDILRLRSRSTLLRCAAGVALCVALQAALSFVAPASGAAKAPSNTHAVASPQLRAQMQPSNAASEMPAAHAFSGSTLIPAALFTARSMVSVMNVISRYGKAPVSDFGAPSGIRNFQEMALGFTSDIAKNNLGESFYRPWVPFITTIFLFIFVSNWSGALIPWKLFEIPAGELAAPTNNINTTVALSLLTSLAYFGGGLAKKGLGYFARYVKPTPILLPINILEDFTKPLSLSFRLFGNVVADELTVGVLCFLVPFVIPLPIMGLGLFAGNVEMRSFTLCPQKLWAADKDKQNRLRSRSTLLRCAAGVALCVALQAALSFVAPASGAAKAPSNAHAVASPQLRAQMQPSNAASEMPAAHAFSGSTLIPAALFTARSMVSVVNVISRYGKAPVSDFGAPSGIRNFQEMALGFTSDIAKNNLGESFYRPWVPFITTIFLFIFVSNWSGALIPWKLFEIPAGELAAPTNNINTTVALSLLTSLAYFGGGLAKKGLGYFARYVKPTPILLPINILEDFTKPLSLSFRLFGNVVADELTVGVLCFLVPFVIPLPIMGLGLFAGSIQALIFSTLAAAYIHEALECELAAPTNNINTTVALSLLTSLAYFGGGLAKKGLGYFARYVKPTPILLPINILEDFTKPLSLSFRLFGNVVADELTVGVLCFLVPFVIPLPIMGLGLFAGMAESSQLVRVAFFAVCWMQQECSIQALIFSTLAVKPEQSFLDFSDGLFEACGFNGRPQLFTQMLRDLPSLVKRLQTDREPTCICAWEKHLVELCFIESGKVRAAKGEPTKEDSSLQKRKGTEHRPRVNGVAQELRRLKTFFARAAVASKLLKSRLAMPIAYPLNSAMMREKGADSAEAAKAPLSSGLKDDESWKLTQKGLAHVMPIVAGMSKAMESSQVYVFAFASDQREDFLGGSATLSQKFARCSVHNNVEKYIFPAEEPRGLRLRSAQDVVLLRVNGPTVIGRKECDIEVKHPSVSSRHASIELLPSGPAQDSFESSLKVALLTDLSSTNGTFAGELPAGTRVPPEGARLSIGDYMRFGFCPWIYRLEVVPSAESAESTEWDQAGTSSRDERRQQQLKFAETSYLGWLTQVREEYAAVRSRAEAAGSPMAYSPSLEQLEATCTAFLQRPVSRCASASSPFSRTWASKLPSPSGKNRPATSMAQLAMKCDQVETDTLEGVEPCLADIEAEVERLAGRSWEVSSILRPSLASAADLENVECQIQEALNFVTESLPRLASDLDQQVCGPTFQALLARGRPAPGNAARERTSSELLNGLEEVSTLVFSAEQLIGLLRVKIEDDADLALARTVLEDTVRFFWDLDQCAKWRRVSTWELFEEVASVLKATQALTYYQGGHERHVMPDPNKVPEDPEGWKENVDYRLNMMRPNRLKAAYGRGPGWIVTKTGQGHGWDDVGTGRVVDSPLHRKTVDPFDDTPHFSTQSGKKFVSKTKWNPRKSGSQ</sequence>
<dbReference type="GO" id="GO:0015986">
    <property type="term" value="P:proton motive force-driven ATP synthesis"/>
    <property type="evidence" value="ECO:0007669"/>
    <property type="project" value="InterPro"/>
</dbReference>
<accession>A0A9P1FXG4</accession>